<evidence type="ECO:0000256" key="7">
    <source>
        <dbReference type="ARBA" id="ARBA00022786"/>
    </source>
</evidence>
<dbReference type="SMART" id="SM00490">
    <property type="entry name" value="HELICc"/>
    <property type="match status" value="1"/>
</dbReference>
<dbReference type="InterPro" id="IPR003653">
    <property type="entry name" value="Peptidase_C48_C"/>
</dbReference>
<dbReference type="SUPFAM" id="SSF54001">
    <property type="entry name" value="Cysteine proteinases"/>
    <property type="match status" value="1"/>
</dbReference>
<dbReference type="InterPro" id="IPR000629">
    <property type="entry name" value="RNA-helicase_DEAD-box_CS"/>
</dbReference>
<evidence type="ECO:0000256" key="11">
    <source>
        <dbReference type="ARBA" id="ARBA00022884"/>
    </source>
</evidence>
<keyword evidence="23" id="KW-1185">Reference proteome</keyword>
<comment type="similarity">
    <text evidence="2">Belongs to the peptidase C48 family.</text>
</comment>
<keyword evidence="8" id="KW-0378">Hydrolase</keyword>
<dbReference type="InterPro" id="IPR027417">
    <property type="entry name" value="P-loop_NTPase"/>
</dbReference>
<dbReference type="FunFam" id="3.40.50.300:FF:000031">
    <property type="entry name" value="Eukaryotic initiation factor 4A-III"/>
    <property type="match status" value="1"/>
</dbReference>
<evidence type="ECO:0000259" key="19">
    <source>
        <dbReference type="PROSITE" id="PS51192"/>
    </source>
</evidence>
<comment type="caution">
    <text evidence="22">The sequence shown here is derived from an EMBL/GenBank/DDBJ whole genome shotgun (WGS) entry which is preliminary data.</text>
</comment>
<dbReference type="GO" id="GO:0006508">
    <property type="term" value="P:proteolysis"/>
    <property type="evidence" value="ECO:0007669"/>
    <property type="project" value="UniProtKB-KW"/>
</dbReference>
<evidence type="ECO:0000259" key="20">
    <source>
        <dbReference type="PROSITE" id="PS51194"/>
    </source>
</evidence>
<dbReference type="GO" id="GO:0003724">
    <property type="term" value="F:RNA helicase activity"/>
    <property type="evidence" value="ECO:0007669"/>
    <property type="project" value="UniProtKB-EC"/>
</dbReference>
<evidence type="ECO:0000256" key="13">
    <source>
        <dbReference type="ARBA" id="ARBA00023242"/>
    </source>
</evidence>
<dbReference type="GO" id="GO:0003743">
    <property type="term" value="F:translation initiation factor activity"/>
    <property type="evidence" value="ECO:0007669"/>
    <property type="project" value="UniProtKB-KW"/>
</dbReference>
<evidence type="ECO:0007829" key="24">
    <source>
        <dbReference type="PeptideAtlas" id="A0A498NJE7"/>
    </source>
</evidence>
<evidence type="ECO:0000313" key="22">
    <source>
        <dbReference type="EMBL" id="RXN32060.1"/>
    </source>
</evidence>
<evidence type="ECO:0000256" key="14">
    <source>
        <dbReference type="ARBA" id="ARBA00024352"/>
    </source>
</evidence>
<evidence type="ECO:0000256" key="12">
    <source>
        <dbReference type="ARBA" id="ARBA00022917"/>
    </source>
</evidence>
<dbReference type="EC" id="3.6.4.13" evidence="3"/>
<dbReference type="GO" id="GO:0008234">
    <property type="term" value="F:cysteine-type peptidase activity"/>
    <property type="evidence" value="ECO:0007669"/>
    <property type="project" value="InterPro"/>
</dbReference>
<dbReference type="GO" id="GO:0003723">
    <property type="term" value="F:RNA binding"/>
    <property type="evidence" value="ECO:0007669"/>
    <property type="project" value="UniProtKB-KW"/>
</dbReference>
<keyword evidence="9" id="KW-0347">Helicase</keyword>
<evidence type="ECO:0000256" key="15">
    <source>
        <dbReference type="ARBA" id="ARBA00047984"/>
    </source>
</evidence>
<evidence type="ECO:0000259" key="18">
    <source>
        <dbReference type="PROSITE" id="PS50600"/>
    </source>
</evidence>
<dbReference type="FunFam" id="3.40.50.300:FF:000089">
    <property type="entry name" value="Eukaryotic initiation factor 4A-II"/>
    <property type="match status" value="1"/>
</dbReference>
<keyword evidence="5 22" id="KW-0645">Protease</keyword>
<evidence type="ECO:0000256" key="8">
    <source>
        <dbReference type="ARBA" id="ARBA00022801"/>
    </source>
</evidence>
<proteinExistence type="evidence at protein level"/>
<dbReference type="InterPro" id="IPR014014">
    <property type="entry name" value="RNA_helicase_DEAD_Q_motif"/>
</dbReference>
<feature type="compositionally biased region" description="Polar residues" evidence="17">
    <location>
        <begin position="254"/>
        <end position="273"/>
    </location>
</feature>
<feature type="region of interest" description="Disordered" evidence="17">
    <location>
        <begin position="15"/>
        <end position="43"/>
    </location>
</feature>
<dbReference type="PROSITE" id="PS00039">
    <property type="entry name" value="DEAD_ATP_HELICASE"/>
    <property type="match status" value="1"/>
</dbReference>
<keyword evidence="6" id="KW-0547">Nucleotide-binding</keyword>
<gene>
    <name evidence="22" type="ORF">ROHU_016489</name>
</gene>
<dbReference type="PROSITE" id="PS51195">
    <property type="entry name" value="Q_MOTIF"/>
    <property type="match status" value="1"/>
</dbReference>
<organism evidence="22 23">
    <name type="scientific">Labeo rohita</name>
    <name type="common">Indian major carp</name>
    <name type="synonym">Cyprinus rohita</name>
    <dbReference type="NCBI Taxonomy" id="84645"/>
    <lineage>
        <taxon>Eukaryota</taxon>
        <taxon>Metazoa</taxon>
        <taxon>Chordata</taxon>
        <taxon>Craniata</taxon>
        <taxon>Vertebrata</taxon>
        <taxon>Euteleostomi</taxon>
        <taxon>Actinopterygii</taxon>
        <taxon>Neopterygii</taxon>
        <taxon>Teleostei</taxon>
        <taxon>Ostariophysi</taxon>
        <taxon>Cypriniformes</taxon>
        <taxon>Cyprinidae</taxon>
        <taxon>Labeoninae</taxon>
        <taxon>Labeonini</taxon>
        <taxon>Labeo</taxon>
    </lineage>
</organism>
<dbReference type="InterPro" id="IPR014001">
    <property type="entry name" value="Helicase_ATP-bd"/>
</dbReference>
<evidence type="ECO:0000256" key="9">
    <source>
        <dbReference type="ARBA" id="ARBA00022806"/>
    </source>
</evidence>
<keyword evidence="4" id="KW-0396">Initiation factor</keyword>
<dbReference type="Pfam" id="PF00271">
    <property type="entry name" value="Helicase_C"/>
    <property type="match status" value="1"/>
</dbReference>
<evidence type="ECO:0000256" key="4">
    <source>
        <dbReference type="ARBA" id="ARBA00022540"/>
    </source>
</evidence>
<dbReference type="Pfam" id="PF00270">
    <property type="entry name" value="DEAD"/>
    <property type="match status" value="1"/>
</dbReference>
<feature type="domain" description="Helicase ATP-binding" evidence="19">
    <location>
        <begin position="591"/>
        <end position="762"/>
    </location>
</feature>
<dbReference type="InterPro" id="IPR044728">
    <property type="entry name" value="EIF4A_DEADc"/>
</dbReference>
<dbReference type="InterPro" id="IPR045577">
    <property type="entry name" value="SENP3_5_cons_dom"/>
</dbReference>
<evidence type="ECO:0000256" key="2">
    <source>
        <dbReference type="ARBA" id="ARBA00005234"/>
    </source>
</evidence>
<comment type="catalytic activity">
    <reaction evidence="15">
        <text>ATP + H2O = ADP + phosphate + H(+)</text>
        <dbReference type="Rhea" id="RHEA:13065"/>
        <dbReference type="ChEBI" id="CHEBI:15377"/>
        <dbReference type="ChEBI" id="CHEBI:15378"/>
        <dbReference type="ChEBI" id="CHEBI:30616"/>
        <dbReference type="ChEBI" id="CHEBI:43474"/>
        <dbReference type="ChEBI" id="CHEBI:456216"/>
        <dbReference type="EC" id="3.6.4.13"/>
    </reaction>
</comment>
<evidence type="ECO:0000313" key="23">
    <source>
        <dbReference type="Proteomes" id="UP000290572"/>
    </source>
</evidence>
<keyword evidence="13" id="KW-0539">Nucleus</keyword>
<dbReference type="GO" id="GO:0005730">
    <property type="term" value="C:nucleolus"/>
    <property type="evidence" value="ECO:0007669"/>
    <property type="project" value="UniProtKB-SubCell"/>
</dbReference>
<feature type="short sequence motif" description="Q motif" evidence="16">
    <location>
        <begin position="560"/>
        <end position="588"/>
    </location>
</feature>
<feature type="compositionally biased region" description="Basic and acidic residues" evidence="17">
    <location>
        <begin position="236"/>
        <end position="251"/>
    </location>
</feature>
<dbReference type="Proteomes" id="UP000290572">
    <property type="component" value="Unassembled WGS sequence"/>
</dbReference>
<dbReference type="AlphaFoldDB" id="A0A498NJE7"/>
<evidence type="ECO:0000256" key="3">
    <source>
        <dbReference type="ARBA" id="ARBA00012552"/>
    </source>
</evidence>
<comment type="similarity">
    <text evidence="14">Belongs to the DEAD box helicase family. eIF4A subfamily.</text>
</comment>
<dbReference type="Gene3D" id="3.40.395.10">
    <property type="entry name" value="Adenoviral Proteinase, Chain A"/>
    <property type="match status" value="1"/>
</dbReference>
<dbReference type="PANTHER" id="PTHR47958">
    <property type="entry name" value="ATP-DEPENDENT RNA HELICASE DBP3"/>
    <property type="match status" value="1"/>
</dbReference>
<evidence type="ECO:0000256" key="17">
    <source>
        <dbReference type="SAM" id="MobiDB-lite"/>
    </source>
</evidence>
<comment type="subcellular location">
    <subcellularLocation>
        <location evidence="1">Nucleus</location>
        <location evidence="1">Nucleolus</location>
    </subcellularLocation>
</comment>
<evidence type="ECO:0000259" key="21">
    <source>
        <dbReference type="PROSITE" id="PS51195"/>
    </source>
</evidence>
<keyword evidence="7" id="KW-0833">Ubl conjugation pathway</keyword>
<dbReference type="InterPro" id="IPR038765">
    <property type="entry name" value="Papain-like_cys_pep_sf"/>
</dbReference>
<accession>A0A498NJE7</accession>
<dbReference type="SMART" id="SM00487">
    <property type="entry name" value="DEXDc"/>
    <property type="match status" value="1"/>
</dbReference>
<dbReference type="GO" id="GO:0005524">
    <property type="term" value="F:ATP binding"/>
    <property type="evidence" value="ECO:0007669"/>
    <property type="project" value="UniProtKB-KW"/>
</dbReference>
<sequence>MRDSGSSLAQTHWSNELTLTAGQEGTGGGGAIGGGHLMNPAMAQHAPSPAHFKLGRREEDVRMWGADCTVPEVNDDEEENVEMESEEDLVDKKAEGGFQWNDKGDDEDWGSPEHSKIVEMDVSVTGDFTHCSDQTSPSPLKERKLARLRYRGQRCVSARYRLAQQWRTWRQRAKWAGTMGYRRIHRCHRRRHLGSRPFQRPPGSSLINGNQERFVGTTEERGVDSSGSCSTNGVPKGRDGIHGATMGDREAQASPANVQSQREKSSPQNQLSSEHISCVQGILDEFLQQYGSLIPIHVDEVVEKLQEIFSESFSSPQRKLMVQHLMQSYQRMSGSAVMRGFRVNYKRHVLTMDDLSTLYGQNWLNDQVMNMYGDLVMDAAPEKVHFFNSFFYDKLRTKGYDGVKRWTKNVDIFQKKFLLIPIHLEVHWSLVCVNVAQRSIMYFDSQRTLNRRCPKHIAKYLQAEAIKREQKEFYTGWKGYFKMNVARQNNDSDCGAFVLQYCKCLALEQPFSFGQQDMPKLRRQMYKELCHCKLSLPRDNGPEGMEPDGVIESNWHEIVDSFDDMNLRETLLRGIYAYGFEKPSAIQQRAILPCIKGYDVIAQAQSGTGKTATFAISILQQIDIELKGSQALVLAPTRELAQQIQKVILALGDYMGATCHACIGGTNVRNEVQKLQAEAPHIVVGTPGRVYDMLNRKFLSSKYIKMFVLDEADEMLSRGFKDQIYEIFQKLSTSIQVVLLSATMPAEVLDVTTKFMREPVRILVKKEELTLEGIRQFYINVEKEEWKLDTLCDLYETLTITQAVIFINTRRKVDWLTEKMHARDFTVSALHGDMDQKDRDLIMREFRSGSSRVLITTDLLARGIDVQQVSLVINYDLPTNRENYIHRIGRGGRFGRKGVAINMVTEDDKRTLRDIETFYNTTVEEMPMNVADLI</sequence>
<reference evidence="22 23" key="1">
    <citation type="submission" date="2018-03" db="EMBL/GenBank/DDBJ databases">
        <title>Draft genome sequence of Rohu Carp (Labeo rohita).</title>
        <authorList>
            <person name="Das P."/>
            <person name="Kushwaha B."/>
            <person name="Joshi C.G."/>
            <person name="Kumar D."/>
            <person name="Nagpure N.S."/>
            <person name="Sahoo L."/>
            <person name="Das S.P."/>
            <person name="Bit A."/>
            <person name="Patnaik S."/>
            <person name="Meher P.K."/>
            <person name="Jayasankar P."/>
            <person name="Koringa P.G."/>
            <person name="Patel N.V."/>
            <person name="Hinsu A.T."/>
            <person name="Kumar R."/>
            <person name="Pandey M."/>
            <person name="Agarwal S."/>
            <person name="Srivastava S."/>
            <person name="Singh M."/>
            <person name="Iquebal M.A."/>
            <person name="Jaiswal S."/>
            <person name="Angadi U.B."/>
            <person name="Kumar N."/>
            <person name="Raza M."/>
            <person name="Shah T.M."/>
            <person name="Rai A."/>
            <person name="Jena J.K."/>
        </authorList>
    </citation>
    <scope>NUCLEOTIDE SEQUENCE [LARGE SCALE GENOMIC DNA]</scope>
    <source>
        <strain evidence="22">DASCIFA01</strain>
        <tissue evidence="22">Testis</tissue>
    </source>
</reference>
<dbReference type="Pfam" id="PF02902">
    <property type="entry name" value="Peptidase_C48"/>
    <property type="match status" value="1"/>
</dbReference>
<dbReference type="PROSITE" id="PS50600">
    <property type="entry name" value="ULP_PROTEASE"/>
    <property type="match status" value="1"/>
</dbReference>
<dbReference type="Gene3D" id="3.40.50.300">
    <property type="entry name" value="P-loop containing nucleotide triphosphate hydrolases"/>
    <property type="match status" value="2"/>
</dbReference>
<dbReference type="InterPro" id="IPR011545">
    <property type="entry name" value="DEAD/DEAH_box_helicase_dom"/>
</dbReference>
<evidence type="ECO:0000256" key="10">
    <source>
        <dbReference type="ARBA" id="ARBA00022840"/>
    </source>
</evidence>
<dbReference type="CDD" id="cd18787">
    <property type="entry name" value="SF2_C_DEAD"/>
    <property type="match status" value="1"/>
</dbReference>
<dbReference type="CDD" id="cd18046">
    <property type="entry name" value="DEADc_EIF4AII_EIF4AI_DDX2"/>
    <property type="match status" value="1"/>
</dbReference>
<keyword evidence="10" id="KW-0067">ATP-binding</keyword>
<evidence type="ECO:0000256" key="16">
    <source>
        <dbReference type="PROSITE-ProRule" id="PRU00552"/>
    </source>
</evidence>
<evidence type="ECO:0000256" key="5">
    <source>
        <dbReference type="ARBA" id="ARBA00022670"/>
    </source>
</evidence>
<feature type="region of interest" description="Disordered" evidence="17">
    <location>
        <begin position="192"/>
        <end position="211"/>
    </location>
</feature>
<keyword evidence="24" id="KW-1267">Proteomics identification</keyword>
<dbReference type="FunFam" id="3.40.395.10:FF:000002">
    <property type="entry name" value="Putative sentrin-specific protease 5"/>
    <property type="match status" value="1"/>
</dbReference>
<keyword evidence="12" id="KW-0648">Protein biosynthesis</keyword>
<protein>
    <recommendedName>
        <fullName evidence="3">RNA helicase</fullName>
        <ecNumber evidence="3">3.6.4.13</ecNumber>
    </recommendedName>
</protein>
<dbReference type="PROSITE" id="PS51192">
    <property type="entry name" value="HELICASE_ATP_BIND_1"/>
    <property type="match status" value="1"/>
</dbReference>
<dbReference type="SUPFAM" id="SSF52540">
    <property type="entry name" value="P-loop containing nucleoside triphosphate hydrolases"/>
    <property type="match status" value="1"/>
</dbReference>
<evidence type="ECO:0000256" key="6">
    <source>
        <dbReference type="ARBA" id="ARBA00022741"/>
    </source>
</evidence>
<keyword evidence="11" id="KW-0694">RNA-binding</keyword>
<feature type="domain" description="Ubiquitin-like protease family profile" evidence="18">
    <location>
        <begin position="348"/>
        <end position="505"/>
    </location>
</feature>
<dbReference type="Pfam" id="PF19722">
    <property type="entry name" value="SENP3_5_N"/>
    <property type="match status" value="1"/>
</dbReference>
<feature type="compositionally biased region" description="Gly residues" evidence="17">
    <location>
        <begin position="24"/>
        <end position="36"/>
    </location>
</feature>
<evidence type="ECO:0000256" key="1">
    <source>
        <dbReference type="ARBA" id="ARBA00004604"/>
    </source>
</evidence>
<dbReference type="STRING" id="84645.A0A498NJE7"/>
<dbReference type="InterPro" id="IPR001650">
    <property type="entry name" value="Helicase_C-like"/>
</dbReference>
<name>A0A498NJE7_LABRO</name>
<dbReference type="PROSITE" id="PS51194">
    <property type="entry name" value="HELICASE_CTER"/>
    <property type="match status" value="1"/>
</dbReference>
<feature type="region of interest" description="Disordered" evidence="17">
    <location>
        <begin position="217"/>
        <end position="273"/>
    </location>
</feature>
<feature type="domain" description="DEAD-box RNA helicase Q" evidence="21">
    <location>
        <begin position="560"/>
        <end position="588"/>
    </location>
</feature>
<dbReference type="EMBL" id="QBIY01011429">
    <property type="protein sequence ID" value="RXN32060.1"/>
    <property type="molecule type" value="Genomic_DNA"/>
</dbReference>
<feature type="domain" description="Helicase C-terminal" evidence="20">
    <location>
        <begin position="773"/>
        <end position="934"/>
    </location>
</feature>